<comment type="caution">
    <text evidence="1">The sequence shown here is derived from an EMBL/GenBank/DDBJ whole genome shotgun (WGS) entry which is preliminary data.</text>
</comment>
<organism evidence="1 2">
    <name type="scientific">Candidatus Lambdaproteobacteria bacterium RIFOXYD2_FULL_50_16</name>
    <dbReference type="NCBI Taxonomy" id="1817772"/>
    <lineage>
        <taxon>Bacteria</taxon>
        <taxon>Pseudomonadati</taxon>
        <taxon>Pseudomonadota</taxon>
        <taxon>Candidatus Lambdaproteobacteria</taxon>
    </lineage>
</organism>
<reference evidence="1 2" key="1">
    <citation type="journal article" date="2016" name="Nat. Commun.">
        <title>Thousands of microbial genomes shed light on interconnected biogeochemical processes in an aquifer system.</title>
        <authorList>
            <person name="Anantharaman K."/>
            <person name="Brown C.T."/>
            <person name="Hug L.A."/>
            <person name="Sharon I."/>
            <person name="Castelle C.J."/>
            <person name="Probst A.J."/>
            <person name="Thomas B.C."/>
            <person name="Singh A."/>
            <person name="Wilkins M.J."/>
            <person name="Karaoz U."/>
            <person name="Brodie E.L."/>
            <person name="Williams K.H."/>
            <person name="Hubbard S.S."/>
            <person name="Banfield J.F."/>
        </authorList>
    </citation>
    <scope>NUCLEOTIDE SEQUENCE [LARGE SCALE GENOMIC DNA]</scope>
</reference>
<dbReference type="Proteomes" id="UP000178449">
    <property type="component" value="Unassembled WGS sequence"/>
</dbReference>
<dbReference type="STRING" id="1817772.A2527_04700"/>
<evidence type="ECO:0000313" key="2">
    <source>
        <dbReference type="Proteomes" id="UP000178449"/>
    </source>
</evidence>
<sequence length="216" mass="23086">MSTLRQEGGPDLIDPNSFSTFSSVDGVLNCADSLTASPKAAIQQVLSRGQFWLETSAAPLNYKRGAAPAGPNLGGFFMVRHGRFSGYQQPDIKEIYQLGQGVVDLAVEVSPLSGAGKSRCRLRVHFEGQPLTSGPDCEFSKGKAGSLALDYPEVRMAKIALGAEVKGYLSPNPSLLRPLILGRSKLAAKAQGPLGGLFWRKYLFLGDPFKKTGLGQ</sequence>
<accession>A0A1F6G5Z0</accession>
<name>A0A1F6G5Z0_9PROT</name>
<protein>
    <submittedName>
        <fullName evidence="1">Uncharacterized protein</fullName>
    </submittedName>
</protein>
<gene>
    <name evidence="1" type="ORF">A2527_04700</name>
</gene>
<dbReference type="AlphaFoldDB" id="A0A1F6G5Z0"/>
<evidence type="ECO:0000313" key="1">
    <source>
        <dbReference type="EMBL" id="OGG93525.1"/>
    </source>
</evidence>
<dbReference type="EMBL" id="MFNE01000048">
    <property type="protein sequence ID" value="OGG93525.1"/>
    <property type="molecule type" value="Genomic_DNA"/>
</dbReference>
<proteinExistence type="predicted"/>